<evidence type="ECO:0000313" key="9">
    <source>
        <dbReference type="EMBL" id="MBC2601081.1"/>
    </source>
</evidence>
<dbReference type="Proteomes" id="UP000525652">
    <property type="component" value="Unassembled WGS sequence"/>
</dbReference>
<evidence type="ECO:0000256" key="1">
    <source>
        <dbReference type="ARBA" id="ARBA00000188"/>
    </source>
</evidence>
<keyword evidence="10" id="KW-1185">Reference proteome</keyword>
<evidence type="ECO:0000313" key="10">
    <source>
        <dbReference type="Proteomes" id="UP000525652"/>
    </source>
</evidence>
<dbReference type="Gene3D" id="3.90.25.10">
    <property type="entry name" value="UDP-galactose 4-epimerase, domain 1"/>
    <property type="match status" value="1"/>
</dbReference>
<dbReference type="SUPFAM" id="SSF51735">
    <property type="entry name" value="NAD(P)-binding Rossmann-fold domains"/>
    <property type="match status" value="1"/>
</dbReference>
<evidence type="ECO:0000256" key="3">
    <source>
        <dbReference type="ARBA" id="ARBA00009263"/>
    </source>
</evidence>
<dbReference type="EMBL" id="JACHVA010000046">
    <property type="protein sequence ID" value="MBC2601081.1"/>
    <property type="molecule type" value="Genomic_DNA"/>
</dbReference>
<keyword evidence="5" id="KW-0456">Lyase</keyword>
<evidence type="ECO:0000256" key="6">
    <source>
        <dbReference type="ARBA" id="ARBA00059383"/>
    </source>
</evidence>
<comment type="caution">
    <text evidence="9">The sequence shown here is derived from an EMBL/GenBank/DDBJ whole genome shotgun (WGS) entry which is preliminary data.</text>
</comment>
<dbReference type="PANTHER" id="PTHR43715:SF1">
    <property type="entry name" value="GDP-MANNOSE 4,6 DEHYDRATASE"/>
    <property type="match status" value="1"/>
</dbReference>
<dbReference type="AlphaFoldDB" id="A0A7X1AW54"/>
<organism evidence="9 10">
    <name type="scientific">Puniceicoccus vermicola</name>
    <dbReference type="NCBI Taxonomy" id="388746"/>
    <lineage>
        <taxon>Bacteria</taxon>
        <taxon>Pseudomonadati</taxon>
        <taxon>Verrucomicrobiota</taxon>
        <taxon>Opitutia</taxon>
        <taxon>Puniceicoccales</taxon>
        <taxon>Puniceicoccaceae</taxon>
        <taxon>Puniceicoccus</taxon>
    </lineage>
</organism>
<evidence type="ECO:0000259" key="8">
    <source>
        <dbReference type="Pfam" id="PF16363"/>
    </source>
</evidence>
<dbReference type="RefSeq" id="WP_185691807.1">
    <property type="nucleotide sequence ID" value="NZ_JACHVA010000046.1"/>
</dbReference>
<dbReference type="InterPro" id="IPR016040">
    <property type="entry name" value="NAD(P)-bd_dom"/>
</dbReference>
<name>A0A7X1AW54_9BACT</name>
<feature type="region of interest" description="Disordered" evidence="7">
    <location>
        <begin position="132"/>
        <end position="152"/>
    </location>
</feature>
<reference evidence="9 10" key="1">
    <citation type="submission" date="2020-07" db="EMBL/GenBank/DDBJ databases">
        <authorList>
            <person name="Feng X."/>
        </authorList>
    </citation>
    <scope>NUCLEOTIDE SEQUENCE [LARGE SCALE GENOMIC DNA]</scope>
    <source>
        <strain evidence="9 10">JCM14086</strain>
    </source>
</reference>
<comment type="function">
    <text evidence="6">Catalyzes the conversion of GDP-D-mannose to GDP-4-dehydro-6-deoxy-D-mannose.</text>
</comment>
<dbReference type="EC" id="4.2.1.47" evidence="4"/>
<dbReference type="InterPro" id="IPR036291">
    <property type="entry name" value="NAD(P)-bd_dom_sf"/>
</dbReference>
<evidence type="ECO:0000256" key="2">
    <source>
        <dbReference type="ARBA" id="ARBA00001937"/>
    </source>
</evidence>
<proteinExistence type="inferred from homology"/>
<feature type="compositionally biased region" description="Polar residues" evidence="7">
    <location>
        <begin position="132"/>
        <end position="145"/>
    </location>
</feature>
<comment type="catalytic activity">
    <reaction evidence="1">
        <text>GDP-alpha-D-mannose = GDP-4-dehydro-alpha-D-rhamnose + H2O</text>
        <dbReference type="Rhea" id="RHEA:23820"/>
        <dbReference type="ChEBI" id="CHEBI:15377"/>
        <dbReference type="ChEBI" id="CHEBI:57527"/>
        <dbReference type="ChEBI" id="CHEBI:57964"/>
        <dbReference type="EC" id="4.2.1.47"/>
    </reaction>
</comment>
<dbReference type="CDD" id="cd05260">
    <property type="entry name" value="GDP_MD_SDR_e"/>
    <property type="match status" value="1"/>
</dbReference>
<evidence type="ECO:0000256" key="5">
    <source>
        <dbReference type="ARBA" id="ARBA00023239"/>
    </source>
</evidence>
<dbReference type="Gene3D" id="3.40.50.720">
    <property type="entry name" value="NAD(P)-binding Rossmann-like Domain"/>
    <property type="match status" value="1"/>
</dbReference>
<comment type="similarity">
    <text evidence="3">Belongs to the NAD(P)-dependent epimerase/dehydratase family. GDP-mannose 4,6-dehydratase subfamily.</text>
</comment>
<protein>
    <recommendedName>
        <fullName evidence="4">GDP-mannose 4,6-dehydratase</fullName>
        <ecNumber evidence="4">4.2.1.47</ecNumber>
    </recommendedName>
</protein>
<dbReference type="Pfam" id="PF16363">
    <property type="entry name" value="GDP_Man_Dehyd"/>
    <property type="match status" value="1"/>
</dbReference>
<dbReference type="GO" id="GO:0042351">
    <property type="term" value="P:'de novo' GDP-L-fucose biosynthetic process"/>
    <property type="evidence" value="ECO:0007669"/>
    <property type="project" value="TreeGrafter"/>
</dbReference>
<gene>
    <name evidence="9" type="ORF">H5P30_04725</name>
</gene>
<sequence>MKTALITGITGQDGSYLAEFLLGKGYEVHGIVRRASMFNRSRIEHLRADPEIYGKRLFLHYADLQDATPLRRILQKSAPDEIYHLAGQSHVGLSFDIPESTVHEVATATLSILEICRDLPKLPRFYHASSSEVFGSPDDSPQTERTPYRPENPYGCSKAFATQMVRVYRKAHGLFAVSGIAYNHESSRRGENFVTKKIVRSAAEIAKGGSQPLVLGNLDSERDWGFAPEYVEAMWLMLQHEVPQDLVLATGSPCSVRSFTKDAFAAAGIQVAFEGEGESEIGRNELTGETIVRVSPEFFRKIDTTRLVGDPQAALNAIGWRARTIGGDVARKMLLAEM</sequence>
<feature type="domain" description="NAD(P)-binding" evidence="8">
    <location>
        <begin position="5"/>
        <end position="333"/>
    </location>
</feature>
<dbReference type="PANTHER" id="PTHR43715">
    <property type="entry name" value="GDP-MANNOSE 4,6-DEHYDRATASE"/>
    <property type="match status" value="1"/>
</dbReference>
<evidence type="ECO:0000256" key="4">
    <source>
        <dbReference type="ARBA" id="ARBA00011989"/>
    </source>
</evidence>
<accession>A0A7X1AW54</accession>
<dbReference type="GO" id="GO:0008446">
    <property type="term" value="F:GDP-mannose 4,6-dehydratase activity"/>
    <property type="evidence" value="ECO:0007669"/>
    <property type="project" value="UniProtKB-EC"/>
</dbReference>
<dbReference type="FunFam" id="3.40.50.720:FF:000924">
    <property type="entry name" value="GDP-mannose 4,6 dehydratase"/>
    <property type="match status" value="1"/>
</dbReference>
<comment type="cofactor">
    <cofactor evidence="2">
        <name>NADP(+)</name>
        <dbReference type="ChEBI" id="CHEBI:58349"/>
    </cofactor>
</comment>
<evidence type="ECO:0000256" key="7">
    <source>
        <dbReference type="SAM" id="MobiDB-lite"/>
    </source>
</evidence>
<dbReference type="InterPro" id="IPR006368">
    <property type="entry name" value="GDP_Man_deHydtase"/>
</dbReference>